<organism evidence="3">
    <name type="scientific">Schizophyllum commune (strain H4-8 / FGSC 9210)</name>
    <name type="common">Split gill fungus</name>
    <dbReference type="NCBI Taxonomy" id="578458"/>
    <lineage>
        <taxon>Eukaryota</taxon>
        <taxon>Fungi</taxon>
        <taxon>Dikarya</taxon>
        <taxon>Basidiomycota</taxon>
        <taxon>Agaricomycotina</taxon>
        <taxon>Agaricomycetes</taxon>
        <taxon>Agaricomycetidae</taxon>
        <taxon>Agaricales</taxon>
        <taxon>Schizophyllaceae</taxon>
        <taxon>Schizophyllum</taxon>
    </lineage>
</organism>
<evidence type="ECO:0000313" key="2">
    <source>
        <dbReference type="EMBL" id="EFI91814.1"/>
    </source>
</evidence>
<dbReference type="KEGG" id="scm:SCHCO_02644045"/>
<gene>
    <name evidence="2" type="ORF">SCHCODRAFT_114198</name>
</gene>
<feature type="region of interest" description="Disordered" evidence="1">
    <location>
        <begin position="63"/>
        <end position="92"/>
    </location>
</feature>
<dbReference type="VEuPathDB" id="FungiDB:SCHCODRAFT_02644045"/>
<sequence length="379" mass="41301">MAESSVQADVPLGLEHFKEVVREHHPDRTVTSFETVRPKIRNGYTTYILSLDPPSTSFLTVSMPENTTNPPASEYDTSNPASTSDAEPAPGIPPHTFELIAHLSERIRSNTSMPVPDIALGTCANHRYMLTAPQPIQKPVPLSCASLDAKQRTLVDLKLGQAFAQLHQNVQNDWFGIPAETAPVAPSLPGLLSPSSVLPNALSAAPSDTAYSWQETFTGLLEDLLQHLPPAHAAAIPLADIRACLSRAIGFYLFDDADVPALVTLTASPDLIYVEENPSGDAGMDVPIVIPPALALSHSVYGDPLLEGIFLPPGPGEAFMEGYKEALIVFPRQRTKRMWYTLFFALLALTAKKRDKQDEEWALKMIEETVEALKKAPSY</sequence>
<dbReference type="EMBL" id="GL377315">
    <property type="protein sequence ID" value="EFI91814.1"/>
    <property type="molecule type" value="Genomic_DNA"/>
</dbReference>
<protein>
    <submittedName>
        <fullName evidence="2">Expressed protein</fullName>
    </submittedName>
</protein>
<evidence type="ECO:0000313" key="3">
    <source>
        <dbReference type="Proteomes" id="UP000007431"/>
    </source>
</evidence>
<accession>D8QK21</accession>
<keyword evidence="3" id="KW-1185">Reference proteome</keyword>
<dbReference type="OMA" id="RVQNDWF"/>
<dbReference type="Proteomes" id="UP000007431">
    <property type="component" value="Unassembled WGS sequence"/>
</dbReference>
<reference evidence="2 3" key="1">
    <citation type="journal article" date="2010" name="Nat. Biotechnol.">
        <title>Genome sequence of the model mushroom Schizophyllum commune.</title>
        <authorList>
            <person name="Ohm R.A."/>
            <person name="de Jong J.F."/>
            <person name="Lugones L.G."/>
            <person name="Aerts A."/>
            <person name="Kothe E."/>
            <person name="Stajich J.E."/>
            <person name="de Vries R.P."/>
            <person name="Record E."/>
            <person name="Levasseur A."/>
            <person name="Baker S.E."/>
            <person name="Bartholomew K.A."/>
            <person name="Coutinho P.M."/>
            <person name="Erdmann S."/>
            <person name="Fowler T.J."/>
            <person name="Gathman A.C."/>
            <person name="Lombard V."/>
            <person name="Henrissat B."/>
            <person name="Knabe N."/>
            <person name="Kuees U."/>
            <person name="Lilly W.W."/>
            <person name="Lindquist E."/>
            <person name="Lucas S."/>
            <person name="Magnuson J.K."/>
            <person name="Piumi F."/>
            <person name="Raudaskoski M."/>
            <person name="Salamov A."/>
            <person name="Schmutz J."/>
            <person name="Schwarze F.W.M.R."/>
            <person name="vanKuyk P.A."/>
            <person name="Horton J.S."/>
            <person name="Grigoriev I.V."/>
            <person name="Woesten H.A.B."/>
        </authorList>
    </citation>
    <scope>NUCLEOTIDE SEQUENCE [LARGE SCALE GENOMIC DNA]</scope>
    <source>
        <strain evidence="3">H4-8 / FGSC 9210</strain>
    </source>
</reference>
<proteinExistence type="predicted"/>
<dbReference type="HOGENOM" id="CLU_064976_0_0_1"/>
<evidence type="ECO:0000256" key="1">
    <source>
        <dbReference type="SAM" id="MobiDB-lite"/>
    </source>
</evidence>
<dbReference type="OrthoDB" id="5210591at2759"/>
<feature type="non-terminal residue" evidence="2">
    <location>
        <position position="379"/>
    </location>
</feature>
<name>D8QK21_SCHCM</name>
<dbReference type="eggNOG" id="ENOG502S1B6">
    <property type="taxonomic scope" value="Eukaryota"/>
</dbReference>
<dbReference type="GeneID" id="9593509"/>
<dbReference type="RefSeq" id="XP_003026717.1">
    <property type="nucleotide sequence ID" value="XM_003026671.1"/>
</dbReference>
<dbReference type="AlphaFoldDB" id="D8QK21"/>
<feature type="compositionally biased region" description="Polar residues" evidence="1">
    <location>
        <begin position="63"/>
        <end position="85"/>
    </location>
</feature>
<dbReference type="InParanoid" id="D8QK21"/>